<dbReference type="Proteomes" id="UP000663829">
    <property type="component" value="Unassembled WGS sequence"/>
</dbReference>
<dbReference type="Proteomes" id="UP000681722">
    <property type="component" value="Unassembled WGS sequence"/>
</dbReference>
<name>A0A813VFW2_9BILA</name>
<protein>
    <submittedName>
        <fullName evidence="2">Uncharacterized protein</fullName>
    </submittedName>
</protein>
<evidence type="ECO:0000256" key="1">
    <source>
        <dbReference type="SAM" id="MobiDB-lite"/>
    </source>
</evidence>
<comment type="caution">
    <text evidence="2">The sequence shown here is derived from an EMBL/GenBank/DDBJ whole genome shotgun (WGS) entry which is preliminary data.</text>
</comment>
<sequence>MMVFPSPEKSIKEMPAGKSVSDSSKMIKNLLSSEQSAKQRKTTTTSNEMIKTNSADFFLNRQQTTQIIKPSLPSFIYQSPVNINSALPMINETTEYVESLTTSPRYSLQRPIPSPFSQFFQMETIASPLSSSVYPNVKANEIPSSRNQQHTGLIPDKLPIASNTTINSERSVAQVHHRPLTLSSTSILPSVTSNDIQAMLVSHSIAPQGHHSTSSHVSAPFVFDNTAFGNWMINNKTTTANPHHDSFDFQLSSQASQGSIEFSGLIRSVESPFSTDSDDGRSDKT</sequence>
<dbReference type="EMBL" id="CAJNOQ010000771">
    <property type="protein sequence ID" value="CAF0836905.1"/>
    <property type="molecule type" value="Genomic_DNA"/>
</dbReference>
<dbReference type="EMBL" id="CAJOBC010000771">
    <property type="protein sequence ID" value="CAF3624143.1"/>
    <property type="molecule type" value="Genomic_DNA"/>
</dbReference>
<accession>A0A813VFW2</accession>
<reference evidence="2" key="1">
    <citation type="submission" date="2021-02" db="EMBL/GenBank/DDBJ databases">
        <authorList>
            <person name="Nowell W R."/>
        </authorList>
    </citation>
    <scope>NUCLEOTIDE SEQUENCE</scope>
</reference>
<evidence type="ECO:0000313" key="2">
    <source>
        <dbReference type="EMBL" id="CAF0836905.1"/>
    </source>
</evidence>
<keyword evidence="4" id="KW-1185">Reference proteome</keyword>
<dbReference type="AlphaFoldDB" id="A0A813VFW2"/>
<proteinExistence type="predicted"/>
<organism evidence="2 4">
    <name type="scientific">Didymodactylos carnosus</name>
    <dbReference type="NCBI Taxonomy" id="1234261"/>
    <lineage>
        <taxon>Eukaryota</taxon>
        <taxon>Metazoa</taxon>
        <taxon>Spiralia</taxon>
        <taxon>Gnathifera</taxon>
        <taxon>Rotifera</taxon>
        <taxon>Eurotatoria</taxon>
        <taxon>Bdelloidea</taxon>
        <taxon>Philodinida</taxon>
        <taxon>Philodinidae</taxon>
        <taxon>Didymodactylos</taxon>
    </lineage>
</organism>
<evidence type="ECO:0000313" key="3">
    <source>
        <dbReference type="EMBL" id="CAF3624143.1"/>
    </source>
</evidence>
<feature type="region of interest" description="Disordered" evidence="1">
    <location>
        <begin position="1"/>
        <end position="23"/>
    </location>
</feature>
<gene>
    <name evidence="2" type="ORF">GPM918_LOCUS5356</name>
    <name evidence="3" type="ORF">SRO942_LOCUS5356</name>
</gene>
<evidence type="ECO:0000313" key="4">
    <source>
        <dbReference type="Proteomes" id="UP000663829"/>
    </source>
</evidence>